<dbReference type="GO" id="GO:0005737">
    <property type="term" value="C:cytoplasm"/>
    <property type="evidence" value="ECO:0007669"/>
    <property type="project" value="TreeGrafter"/>
</dbReference>
<dbReference type="GO" id="GO:0004674">
    <property type="term" value="F:protein serine/threonine kinase activity"/>
    <property type="evidence" value="ECO:0007669"/>
    <property type="project" value="UniProtKB-KW"/>
</dbReference>
<sequence length="415" mass="45657">MDNSSSSLTDPSVPVDLFDITHAMPPSLNHNSTLTDLPYIIDPLGTIHNMKLPVFHNPIPIDLPLPASILDYIYLMEHPLTLTNHCIVTTAIPNNAALPGALIAETNGNWITHVPSNTVLQLPHHQPYLNQQGTDNAIAQEVDYNNEPSTAIGSYSVAGPTIPTGHTYVPLTHCHPQVNTRDQATATFTTRLGQELAPMFHKKVFVDSVSCEAYAESEYLGGGTFGAVYEVVDRFGTISALKAPKRAAKPEIIQREIDLLKAVKGCTNVVEFLSEVNDLKQGRCLRFEMCFHRDFLQLLAKRGALTRPEVLYFGRQILEGLHAIHSKGIIHRDMKPENILVASGMTLKIADFGWGLRKPKKGKQSVPVTGRAGSLGYAAPESFFNGEHDFPLDIFATGIIFIYIMTGTKPRITDE</sequence>
<organism evidence="6 7">
    <name type="scientific">Linnemannia hyalina</name>
    <dbReference type="NCBI Taxonomy" id="64524"/>
    <lineage>
        <taxon>Eukaryota</taxon>
        <taxon>Fungi</taxon>
        <taxon>Fungi incertae sedis</taxon>
        <taxon>Mucoromycota</taxon>
        <taxon>Mortierellomycotina</taxon>
        <taxon>Mortierellomycetes</taxon>
        <taxon>Mortierellales</taxon>
        <taxon>Mortierellaceae</taxon>
        <taxon>Linnemannia</taxon>
    </lineage>
</organism>
<dbReference type="PROSITE" id="PS50011">
    <property type="entry name" value="PROTEIN_KINASE_DOM"/>
    <property type="match status" value="1"/>
</dbReference>
<dbReference type="CDD" id="cd00180">
    <property type="entry name" value="PKc"/>
    <property type="match status" value="1"/>
</dbReference>
<dbReference type="InterPro" id="IPR011009">
    <property type="entry name" value="Kinase-like_dom_sf"/>
</dbReference>
<evidence type="ECO:0000256" key="4">
    <source>
        <dbReference type="RuleBase" id="RU000304"/>
    </source>
</evidence>
<dbReference type="SUPFAM" id="SSF56112">
    <property type="entry name" value="Protein kinase-like (PK-like)"/>
    <property type="match status" value="1"/>
</dbReference>
<dbReference type="AlphaFoldDB" id="A0A9P7Y3K5"/>
<dbReference type="PROSITE" id="PS00107">
    <property type="entry name" value="PROTEIN_KINASE_ATP"/>
    <property type="match status" value="1"/>
</dbReference>
<keyword evidence="6" id="KW-0808">Transferase</keyword>
<comment type="similarity">
    <text evidence="4">Belongs to the protein kinase superfamily.</text>
</comment>
<dbReference type="InterPro" id="IPR017441">
    <property type="entry name" value="Protein_kinase_ATP_BS"/>
</dbReference>
<keyword evidence="2 3" id="KW-0067">ATP-binding</keyword>
<reference evidence="6" key="1">
    <citation type="submission" date="2021-06" db="EMBL/GenBank/DDBJ databases">
        <title>Genome Sequence of Mortierella hyaline Strain SCG-10, a Cold-Adapted, Nitrate-Reducing Fungus Isolated from Soil in Minnesota, USA.</title>
        <authorList>
            <person name="Aldossari N."/>
        </authorList>
    </citation>
    <scope>NUCLEOTIDE SEQUENCE</scope>
    <source>
        <strain evidence="6">SCG-10</strain>
    </source>
</reference>
<accession>A0A9P7Y3K5</accession>
<feature type="binding site" evidence="3">
    <location>
        <position position="249"/>
    </location>
    <ligand>
        <name>ATP</name>
        <dbReference type="ChEBI" id="CHEBI:30616"/>
    </ligand>
</feature>
<comment type="caution">
    <text evidence="6">The sequence shown here is derived from an EMBL/GenBank/DDBJ whole genome shotgun (WGS) entry which is preliminary data.</text>
</comment>
<dbReference type="SMART" id="SM00220">
    <property type="entry name" value="S_TKc"/>
    <property type="match status" value="1"/>
</dbReference>
<dbReference type="Proteomes" id="UP000707451">
    <property type="component" value="Unassembled WGS sequence"/>
</dbReference>
<proteinExistence type="inferred from homology"/>
<keyword evidence="7" id="KW-1185">Reference proteome</keyword>
<evidence type="ECO:0000256" key="1">
    <source>
        <dbReference type="ARBA" id="ARBA00022741"/>
    </source>
</evidence>
<name>A0A9P7Y3K5_9FUNG</name>
<keyword evidence="4" id="KW-0723">Serine/threonine-protein kinase</keyword>
<dbReference type="GO" id="GO:0005524">
    <property type="term" value="F:ATP binding"/>
    <property type="evidence" value="ECO:0007669"/>
    <property type="project" value="UniProtKB-UniRule"/>
</dbReference>
<evidence type="ECO:0000256" key="2">
    <source>
        <dbReference type="ARBA" id="ARBA00022840"/>
    </source>
</evidence>
<dbReference type="OrthoDB" id="3531824at2759"/>
<dbReference type="GO" id="GO:0000922">
    <property type="term" value="C:spindle pole"/>
    <property type="evidence" value="ECO:0007669"/>
    <property type="project" value="TreeGrafter"/>
</dbReference>
<dbReference type="Gene3D" id="1.10.510.10">
    <property type="entry name" value="Transferase(Phosphotransferase) domain 1"/>
    <property type="match status" value="1"/>
</dbReference>
<dbReference type="InterPro" id="IPR008271">
    <property type="entry name" value="Ser/Thr_kinase_AS"/>
</dbReference>
<dbReference type="GO" id="GO:0000776">
    <property type="term" value="C:kinetochore"/>
    <property type="evidence" value="ECO:0007669"/>
    <property type="project" value="TreeGrafter"/>
</dbReference>
<evidence type="ECO:0000256" key="3">
    <source>
        <dbReference type="PROSITE-ProRule" id="PRU10141"/>
    </source>
</evidence>
<gene>
    <name evidence="6" type="primary">PLK3</name>
    <name evidence="6" type="ORF">KI688_006380</name>
</gene>
<evidence type="ECO:0000259" key="5">
    <source>
        <dbReference type="PROSITE" id="PS50011"/>
    </source>
</evidence>
<dbReference type="GO" id="GO:0007052">
    <property type="term" value="P:mitotic spindle organization"/>
    <property type="evidence" value="ECO:0007669"/>
    <property type="project" value="TreeGrafter"/>
</dbReference>
<dbReference type="PANTHER" id="PTHR24345">
    <property type="entry name" value="SERINE/THREONINE-PROTEIN KINASE PLK"/>
    <property type="match status" value="1"/>
</dbReference>
<protein>
    <submittedName>
        <fullName evidence="6">Polo-like kinase 3</fullName>
    </submittedName>
</protein>
<evidence type="ECO:0000313" key="7">
    <source>
        <dbReference type="Proteomes" id="UP000707451"/>
    </source>
</evidence>
<dbReference type="Pfam" id="PF00069">
    <property type="entry name" value="Pkinase"/>
    <property type="match status" value="1"/>
</dbReference>
<evidence type="ECO:0000313" key="6">
    <source>
        <dbReference type="EMBL" id="KAG9072156.1"/>
    </source>
</evidence>
<dbReference type="PANTHER" id="PTHR24345:SF93">
    <property type="entry name" value="SERINE_THREONINE-PROTEIN KINASE PLK1"/>
    <property type="match status" value="1"/>
</dbReference>
<dbReference type="InterPro" id="IPR000719">
    <property type="entry name" value="Prot_kinase_dom"/>
</dbReference>
<dbReference type="PROSITE" id="PS00108">
    <property type="entry name" value="PROTEIN_KINASE_ST"/>
    <property type="match status" value="1"/>
</dbReference>
<dbReference type="GO" id="GO:0005634">
    <property type="term" value="C:nucleus"/>
    <property type="evidence" value="ECO:0007669"/>
    <property type="project" value="TreeGrafter"/>
</dbReference>
<keyword evidence="1 3" id="KW-0547">Nucleotide-binding</keyword>
<keyword evidence="6" id="KW-0418">Kinase</keyword>
<feature type="domain" description="Protein kinase" evidence="5">
    <location>
        <begin position="214"/>
        <end position="415"/>
    </location>
</feature>
<dbReference type="EMBL" id="JAHRHY010000002">
    <property type="protein sequence ID" value="KAG9072156.1"/>
    <property type="molecule type" value="Genomic_DNA"/>
</dbReference>